<evidence type="ECO:0000313" key="2">
    <source>
        <dbReference type="Proteomes" id="UP000613160"/>
    </source>
</evidence>
<dbReference type="SUPFAM" id="SSF54427">
    <property type="entry name" value="NTF2-like"/>
    <property type="match status" value="1"/>
</dbReference>
<gene>
    <name evidence="1" type="ORF">GCM10011335_48550</name>
</gene>
<dbReference type="Gene3D" id="3.10.450.50">
    <property type="match status" value="1"/>
</dbReference>
<dbReference type="EMBL" id="BMJJ01000016">
    <property type="protein sequence ID" value="GGD40154.1"/>
    <property type="molecule type" value="Genomic_DNA"/>
</dbReference>
<accession>A0A916YDB6</accession>
<evidence type="ECO:0000313" key="1">
    <source>
        <dbReference type="EMBL" id="GGD40154.1"/>
    </source>
</evidence>
<name>A0A916YDB6_9HYPH</name>
<dbReference type="AlphaFoldDB" id="A0A916YDB6"/>
<reference evidence="1" key="2">
    <citation type="submission" date="2020-09" db="EMBL/GenBank/DDBJ databases">
        <authorList>
            <person name="Sun Q."/>
            <person name="Zhou Y."/>
        </authorList>
    </citation>
    <scope>NUCLEOTIDE SEQUENCE</scope>
    <source>
        <strain evidence="1">CGMCC 1.15493</strain>
    </source>
</reference>
<dbReference type="InterPro" id="IPR032710">
    <property type="entry name" value="NTF2-like_dom_sf"/>
</dbReference>
<dbReference type="RefSeq" id="WP_244640473.1">
    <property type="nucleotide sequence ID" value="NZ_BMJJ01000016.1"/>
</dbReference>
<dbReference type="Proteomes" id="UP000613160">
    <property type="component" value="Unassembled WGS sequence"/>
</dbReference>
<sequence>MTMTAVEVMKAILGNPKDIDNVSNLTTHDVVYVSLNYSNPELKRVMPWCGTAHGPEAIVKTFVDVERFWSIEAFEPEAAFGDGTNAAMFGSFTYRSAVLGKQVTSPFAVFAKVVAGKCSYLQFMEDTLATTESFRTGGEWTIHSDPDGGEIAI</sequence>
<keyword evidence="2" id="KW-1185">Reference proteome</keyword>
<organism evidence="1 2">
    <name type="scientific">Aureimonas glaciei</name>
    <dbReference type="NCBI Taxonomy" id="1776957"/>
    <lineage>
        <taxon>Bacteria</taxon>
        <taxon>Pseudomonadati</taxon>
        <taxon>Pseudomonadota</taxon>
        <taxon>Alphaproteobacteria</taxon>
        <taxon>Hyphomicrobiales</taxon>
        <taxon>Aurantimonadaceae</taxon>
        <taxon>Aureimonas</taxon>
    </lineage>
</organism>
<comment type="caution">
    <text evidence="1">The sequence shown here is derived from an EMBL/GenBank/DDBJ whole genome shotgun (WGS) entry which is preliminary data.</text>
</comment>
<protein>
    <recommendedName>
        <fullName evidence="3">SnoaL-like domain-containing protein</fullName>
    </recommendedName>
</protein>
<evidence type="ECO:0008006" key="3">
    <source>
        <dbReference type="Google" id="ProtNLM"/>
    </source>
</evidence>
<proteinExistence type="predicted"/>
<reference evidence="1" key="1">
    <citation type="journal article" date="2014" name="Int. J. Syst. Evol. Microbiol.">
        <title>Complete genome sequence of Corynebacterium casei LMG S-19264T (=DSM 44701T), isolated from a smear-ripened cheese.</title>
        <authorList>
            <consortium name="US DOE Joint Genome Institute (JGI-PGF)"/>
            <person name="Walter F."/>
            <person name="Albersmeier A."/>
            <person name="Kalinowski J."/>
            <person name="Ruckert C."/>
        </authorList>
    </citation>
    <scope>NUCLEOTIDE SEQUENCE</scope>
    <source>
        <strain evidence="1">CGMCC 1.15493</strain>
    </source>
</reference>